<feature type="domain" description="Ketosynthase family 3 (KS3)" evidence="5">
    <location>
        <begin position="1"/>
        <end position="78"/>
    </location>
</feature>
<dbReference type="EMBL" id="JAAHTE010000972">
    <property type="protein sequence ID" value="NEU03197.1"/>
    <property type="molecule type" value="Genomic_DNA"/>
</dbReference>
<dbReference type="Gene3D" id="3.40.47.10">
    <property type="match status" value="1"/>
</dbReference>
<name>A0A6D1ADB4_ECOLX</name>
<evidence type="ECO:0000259" key="5">
    <source>
        <dbReference type="PROSITE" id="PS52004"/>
    </source>
</evidence>
<dbReference type="PANTHER" id="PTHR43775:SF37">
    <property type="entry name" value="SI:DKEY-61P9.11"/>
    <property type="match status" value="1"/>
</dbReference>
<dbReference type="GO" id="GO:0004312">
    <property type="term" value="F:fatty acid synthase activity"/>
    <property type="evidence" value="ECO:0007669"/>
    <property type="project" value="TreeGrafter"/>
</dbReference>
<dbReference type="InterPro" id="IPR050091">
    <property type="entry name" value="PKS_NRPS_Biosynth_Enz"/>
</dbReference>
<keyword evidence="4" id="KW-0808">Transferase</keyword>
<dbReference type="InterPro" id="IPR020841">
    <property type="entry name" value="PKS_Beta-ketoAc_synthase_dom"/>
</dbReference>
<dbReference type="UniPathway" id="UPA00094"/>
<comment type="caution">
    <text evidence="6">The sequence shown here is derived from an EMBL/GenBank/DDBJ whole genome shotgun (WGS) entry which is preliminary data.</text>
</comment>
<feature type="non-terminal residue" evidence="6">
    <location>
        <position position="78"/>
    </location>
</feature>
<dbReference type="GO" id="GO:0004315">
    <property type="term" value="F:3-oxoacyl-[acyl-carrier-protein] synthase activity"/>
    <property type="evidence" value="ECO:0007669"/>
    <property type="project" value="InterPro"/>
</dbReference>
<proteinExistence type="predicted"/>
<evidence type="ECO:0000256" key="1">
    <source>
        <dbReference type="ARBA" id="ARBA00005194"/>
    </source>
</evidence>
<dbReference type="Pfam" id="PF00109">
    <property type="entry name" value="ketoacyl-synt"/>
    <property type="match status" value="1"/>
</dbReference>
<dbReference type="PROSITE" id="PS00606">
    <property type="entry name" value="KS3_1"/>
    <property type="match status" value="1"/>
</dbReference>
<reference evidence="6" key="1">
    <citation type="submission" date="2020-02" db="EMBL/GenBank/DDBJ databases">
        <title>Investigating the Use of Bacteriophages as New Decolonization Strategy for Intestinal Carriage of CTX-M-15-producing ST131 Escherichia coli: an In Vitro Continuous Culture System Model.</title>
        <authorList>
            <person name="Bernasconi O.J."/>
            <person name="Campos-Madueno E.I."/>
            <person name="Dona V."/>
            <person name="Perreten V."/>
            <person name="Carattoli A."/>
            <person name="Endimiani A."/>
        </authorList>
    </citation>
    <scope>NUCLEOTIDE SEQUENCE</scope>
    <source>
        <strain evidence="6">4901.28</strain>
    </source>
</reference>
<comment type="pathway">
    <text evidence="1">Lipid metabolism; fatty acid biosynthesis.</text>
</comment>
<dbReference type="SUPFAM" id="SSF53901">
    <property type="entry name" value="Thiolase-like"/>
    <property type="match status" value="1"/>
</dbReference>
<evidence type="ECO:0000313" key="6">
    <source>
        <dbReference type="EMBL" id="NEU03197.1"/>
    </source>
</evidence>
<accession>A0A6D1ADB4</accession>
<dbReference type="InterPro" id="IPR018201">
    <property type="entry name" value="Ketoacyl_synth_AS"/>
</dbReference>
<sequence length="78" mass="8321">NLSQFFDVRGPSVVVDTACSSALVGMNMAIQALRGGDIQSAIVGGVSLLSSDASHRLFDRRGILSKHSSFHVFDERAD</sequence>
<dbReference type="PANTHER" id="PTHR43775">
    <property type="entry name" value="FATTY ACID SYNTHASE"/>
    <property type="match status" value="1"/>
</dbReference>
<organism evidence="6">
    <name type="scientific">Escherichia coli</name>
    <dbReference type="NCBI Taxonomy" id="562"/>
    <lineage>
        <taxon>Bacteria</taxon>
        <taxon>Pseudomonadati</taxon>
        <taxon>Pseudomonadota</taxon>
        <taxon>Gammaproteobacteria</taxon>
        <taxon>Enterobacterales</taxon>
        <taxon>Enterobacteriaceae</taxon>
        <taxon>Escherichia</taxon>
    </lineage>
</organism>
<dbReference type="InterPro" id="IPR016039">
    <property type="entry name" value="Thiolase-like"/>
</dbReference>
<protein>
    <recommendedName>
        <fullName evidence="5">Ketosynthase family 3 (KS3) domain-containing protein</fullName>
    </recommendedName>
</protein>
<keyword evidence="3" id="KW-0597">Phosphoprotein</keyword>
<evidence type="ECO:0000256" key="4">
    <source>
        <dbReference type="ARBA" id="ARBA00022679"/>
    </source>
</evidence>
<dbReference type="AlphaFoldDB" id="A0A6D1ADB4"/>
<dbReference type="GO" id="GO:0006633">
    <property type="term" value="P:fatty acid biosynthetic process"/>
    <property type="evidence" value="ECO:0007669"/>
    <property type="project" value="UniProtKB-UniPathway"/>
</dbReference>
<dbReference type="PROSITE" id="PS52004">
    <property type="entry name" value="KS3_2"/>
    <property type="match status" value="1"/>
</dbReference>
<evidence type="ECO:0000256" key="2">
    <source>
        <dbReference type="ARBA" id="ARBA00022450"/>
    </source>
</evidence>
<evidence type="ECO:0000256" key="3">
    <source>
        <dbReference type="ARBA" id="ARBA00022553"/>
    </source>
</evidence>
<dbReference type="InterPro" id="IPR014030">
    <property type="entry name" value="Ketoacyl_synth_N"/>
</dbReference>
<keyword evidence="2" id="KW-0596">Phosphopantetheine</keyword>
<gene>
    <name evidence="6" type="ORF">G3563_30220</name>
</gene>
<feature type="non-terminal residue" evidence="6">
    <location>
        <position position="1"/>
    </location>
</feature>